<reference evidence="3" key="1">
    <citation type="submission" date="2020-01" db="EMBL/GenBank/DDBJ databases">
        <authorList>
            <person name="Meier V. D."/>
            <person name="Meier V D."/>
        </authorList>
    </citation>
    <scope>NUCLEOTIDE SEQUENCE</scope>
    <source>
        <strain evidence="3">HLG_WM_MAG_10</strain>
    </source>
</reference>
<dbReference type="Pfam" id="PF09603">
    <property type="entry name" value="Fib_succ_major"/>
    <property type="match status" value="1"/>
</dbReference>
<evidence type="ECO:0000259" key="2">
    <source>
        <dbReference type="Pfam" id="PF09603"/>
    </source>
</evidence>
<feature type="chain" id="PRO_5028235175" description="Fibrobacter succinogenes major paralogous domain-containing protein" evidence="1">
    <location>
        <begin position="24"/>
        <end position="215"/>
    </location>
</feature>
<feature type="signal peptide" evidence="1">
    <location>
        <begin position="1"/>
        <end position="23"/>
    </location>
</feature>
<organism evidence="3">
    <name type="scientific">uncultured Aureispira sp</name>
    <dbReference type="NCBI Taxonomy" id="1331704"/>
    <lineage>
        <taxon>Bacteria</taxon>
        <taxon>Pseudomonadati</taxon>
        <taxon>Bacteroidota</taxon>
        <taxon>Saprospiria</taxon>
        <taxon>Saprospirales</taxon>
        <taxon>Saprospiraceae</taxon>
        <taxon>Aureispira</taxon>
        <taxon>environmental samples</taxon>
    </lineage>
</organism>
<name>A0A6S6TM79_9BACT</name>
<dbReference type="EMBL" id="CACVAQ010000307">
    <property type="protein sequence ID" value="CAA6822002.1"/>
    <property type="molecule type" value="Genomic_DNA"/>
</dbReference>
<dbReference type="InterPro" id="IPR011871">
    <property type="entry name" value="Fib_succ_major"/>
</dbReference>
<proteinExistence type="predicted"/>
<gene>
    <name evidence="3" type="ORF">HELGO_WM45987</name>
</gene>
<sequence length="215" mass="24952">MKLFLLLLMIIVLGACNTTNVFVDERDGQRYKYVAIKERYWMTENMRYNIEGSRYNTNNPDTIYGRLYTWDQAMIACPKGWKLPSTYAWMSLEDFFIEKTKDIIEMKKYRGNNVKILKSRKDWATPGTDSLKLNILPAGIATGYGGFNQLGTGTFFWTSSPHLVNGQSLDGFAKFRYIHNDSLGVYYDVHGTDNHYMSCRCVQIIPKDKRNKTKK</sequence>
<dbReference type="AlphaFoldDB" id="A0A6S6TM79"/>
<feature type="domain" description="Fibrobacter succinogenes major paralogous" evidence="2">
    <location>
        <begin position="34"/>
        <end position="203"/>
    </location>
</feature>
<dbReference type="NCBIfam" id="TIGR02145">
    <property type="entry name" value="Fib_succ_major"/>
    <property type="match status" value="1"/>
</dbReference>
<protein>
    <recommendedName>
        <fullName evidence="2">Fibrobacter succinogenes major paralogous domain-containing protein</fullName>
    </recommendedName>
</protein>
<accession>A0A6S6TM79</accession>
<evidence type="ECO:0000313" key="3">
    <source>
        <dbReference type="EMBL" id="CAA6822002.1"/>
    </source>
</evidence>
<keyword evidence="1" id="KW-0732">Signal</keyword>
<dbReference type="PROSITE" id="PS51257">
    <property type="entry name" value="PROKAR_LIPOPROTEIN"/>
    <property type="match status" value="1"/>
</dbReference>
<evidence type="ECO:0000256" key="1">
    <source>
        <dbReference type="SAM" id="SignalP"/>
    </source>
</evidence>